<organism evidence="2 3">
    <name type="scientific">Grifola frondosa</name>
    <name type="common">Maitake</name>
    <name type="synonym">Polyporus frondosus</name>
    <dbReference type="NCBI Taxonomy" id="5627"/>
    <lineage>
        <taxon>Eukaryota</taxon>
        <taxon>Fungi</taxon>
        <taxon>Dikarya</taxon>
        <taxon>Basidiomycota</taxon>
        <taxon>Agaricomycotina</taxon>
        <taxon>Agaricomycetes</taxon>
        <taxon>Polyporales</taxon>
        <taxon>Grifolaceae</taxon>
        <taxon>Grifola</taxon>
    </lineage>
</organism>
<keyword evidence="1" id="KW-0812">Transmembrane</keyword>
<evidence type="ECO:0000256" key="1">
    <source>
        <dbReference type="SAM" id="Phobius"/>
    </source>
</evidence>
<evidence type="ECO:0000313" key="2">
    <source>
        <dbReference type="EMBL" id="OBZ76754.1"/>
    </source>
</evidence>
<gene>
    <name evidence="2" type="ORF">A0H81_03346</name>
</gene>
<evidence type="ECO:0000313" key="3">
    <source>
        <dbReference type="Proteomes" id="UP000092993"/>
    </source>
</evidence>
<protein>
    <submittedName>
        <fullName evidence="2">Uncharacterized protein</fullName>
    </submittedName>
</protein>
<keyword evidence="3" id="KW-1185">Reference proteome</keyword>
<dbReference type="Proteomes" id="UP000092993">
    <property type="component" value="Unassembled WGS sequence"/>
</dbReference>
<keyword evidence="1" id="KW-0472">Membrane</keyword>
<comment type="caution">
    <text evidence="2">The sequence shown here is derived from an EMBL/GenBank/DDBJ whole genome shotgun (WGS) entry which is preliminary data.</text>
</comment>
<reference evidence="2 3" key="1">
    <citation type="submission" date="2016-03" db="EMBL/GenBank/DDBJ databases">
        <title>Whole genome sequencing of Grifola frondosa 9006-11.</title>
        <authorList>
            <person name="Min B."/>
            <person name="Park H."/>
            <person name="Kim J.-G."/>
            <person name="Cho H."/>
            <person name="Oh Y.-L."/>
            <person name="Kong W.-S."/>
            <person name="Choi I.-G."/>
        </authorList>
    </citation>
    <scope>NUCLEOTIDE SEQUENCE [LARGE SCALE GENOMIC DNA]</scope>
    <source>
        <strain evidence="2 3">9006-11</strain>
    </source>
</reference>
<dbReference type="EMBL" id="LUGG01000003">
    <property type="protein sequence ID" value="OBZ76754.1"/>
    <property type="molecule type" value="Genomic_DNA"/>
</dbReference>
<feature type="transmembrane region" description="Helical" evidence="1">
    <location>
        <begin position="67"/>
        <end position="86"/>
    </location>
</feature>
<name>A0A1C7MP70_GRIFR</name>
<proteinExistence type="predicted"/>
<accession>A0A1C7MP70</accession>
<dbReference type="AlphaFoldDB" id="A0A1C7MP70"/>
<keyword evidence="1" id="KW-1133">Transmembrane helix</keyword>
<sequence length="182" mass="20381">MARTLSPGSPPSVSSPWHSNHRHVPVRFLDCDTLRLISAGLTRCGAQARKDLSPQAQTRAPGLIRSFCLRVPILAAVFLFGLWQYVSINYIMASFLASHLSRVCPPRLHREQGYTKHRALWVRRNLNGGKSETCMNVSPSRPAGNRGAKISNCHACRRCTMGTFMRWESEIYRGCDVPDVVC</sequence>